<organism evidence="1 2">
    <name type="scientific">Pseudomonas moraviensis</name>
    <dbReference type="NCBI Taxonomy" id="321662"/>
    <lineage>
        <taxon>Bacteria</taxon>
        <taxon>Pseudomonadati</taxon>
        <taxon>Pseudomonadota</taxon>
        <taxon>Gammaproteobacteria</taxon>
        <taxon>Pseudomonadales</taxon>
        <taxon>Pseudomonadaceae</taxon>
        <taxon>Pseudomonas</taxon>
    </lineage>
</organism>
<dbReference type="PROSITE" id="PS51257">
    <property type="entry name" value="PROKAR_LIPOPROTEIN"/>
    <property type="match status" value="1"/>
</dbReference>
<evidence type="ECO:0000313" key="2">
    <source>
        <dbReference type="Proteomes" id="UP000217830"/>
    </source>
</evidence>
<comment type="caution">
    <text evidence="1">The sequence shown here is derived from an EMBL/GenBank/DDBJ whole genome shotgun (WGS) entry which is preliminary data.</text>
</comment>
<evidence type="ECO:0000313" key="1">
    <source>
        <dbReference type="EMBL" id="PAW54945.1"/>
    </source>
</evidence>
<proteinExistence type="predicted"/>
<dbReference type="AlphaFoldDB" id="A0A2A2PI88"/>
<keyword evidence="2" id="KW-1185">Reference proteome</keyword>
<name>A0A2A2PI88_9PSED</name>
<protein>
    <recommendedName>
        <fullName evidence="3">Lipoprotein</fullName>
    </recommendedName>
</protein>
<accession>A0A2A2PI88</accession>
<gene>
    <name evidence="1" type="ORF">CKQ80_06395</name>
</gene>
<dbReference type="RefSeq" id="WP_095667248.1">
    <property type="nucleotide sequence ID" value="NZ_NRSS01000004.1"/>
</dbReference>
<evidence type="ECO:0008006" key="3">
    <source>
        <dbReference type="Google" id="ProtNLM"/>
    </source>
</evidence>
<reference evidence="1 2" key="1">
    <citation type="submission" date="2017-08" db="EMBL/GenBank/DDBJ databases">
        <title>Draft Genome Sequence of Pseudomonas moraviensis TYU6, isolated from Taxus cuspidata by using PacBio Single-Molecule Real-Time Technology.</title>
        <authorList>
            <person name="Baek K.-H."/>
            <person name="Mishra A.K."/>
        </authorList>
    </citation>
    <scope>NUCLEOTIDE SEQUENCE [LARGE SCALE GENOMIC DNA]</scope>
    <source>
        <strain evidence="1 2">TYU6</strain>
    </source>
</reference>
<sequence>MNKAVLMLVPVLLSSCSAIQHKPVQITPHTVEFHGAKNAISPAASGTPMSEYPSNGQPRATPYEEVFPLSYAVECNAGRTACKHAVVQTGLTYEIHEVGSEVEITGNLKSTMGRKLTQRVGDQNGSYHQTSLSVSEDVELIGTGTVIKSFSFTYSPGKRVVVDGLGGVQVIITFDPSKKPSV</sequence>
<dbReference type="Proteomes" id="UP000217830">
    <property type="component" value="Unassembled WGS sequence"/>
</dbReference>
<dbReference type="EMBL" id="NRST01000001">
    <property type="protein sequence ID" value="PAW54945.1"/>
    <property type="molecule type" value="Genomic_DNA"/>
</dbReference>